<evidence type="ECO:0000256" key="8">
    <source>
        <dbReference type="ARBA" id="ARBA00023212"/>
    </source>
</evidence>
<evidence type="ECO:0000256" key="7">
    <source>
        <dbReference type="ARBA" id="ARBA00023069"/>
    </source>
</evidence>
<protein>
    <recommendedName>
        <fullName evidence="4">Dynein regulatory complex protein 10</fullName>
    </recommendedName>
    <alternativeName>
        <fullName evidence="10">IQ domain-containing protein D</fullName>
    </alternativeName>
</protein>
<dbReference type="OrthoDB" id="536093at2759"/>
<dbReference type="HOGENOM" id="CLU_637710_0_0_1"/>
<dbReference type="PROSITE" id="PS50096">
    <property type="entry name" value="IQ"/>
    <property type="match status" value="1"/>
</dbReference>
<keyword evidence="7" id="KW-0969">Cilium</keyword>
<reference evidence="14" key="1">
    <citation type="submission" date="2011-08" db="EMBL/GenBank/DDBJ databases">
        <title>The draft genome of Latimeria chalumnae.</title>
        <authorList>
            <person name="Di Palma F."/>
            <person name="Alfoldi J."/>
            <person name="Johnson J."/>
            <person name="Berlin A."/>
            <person name="Gnerre S."/>
            <person name="Jaffe D."/>
            <person name="MacCallum I."/>
            <person name="Young S."/>
            <person name="Walker B.J."/>
            <person name="Lander E."/>
            <person name="Lindblad-Toh K."/>
        </authorList>
    </citation>
    <scope>NUCLEOTIDE SEQUENCE [LARGE SCALE GENOMIC DNA]</scope>
    <source>
        <strain evidence="14">Wild caught</strain>
    </source>
</reference>
<dbReference type="GeneID" id="102358702"/>
<name>H3ANU4_LATCH</name>
<evidence type="ECO:0000256" key="3">
    <source>
        <dbReference type="ARBA" id="ARBA00009071"/>
    </source>
</evidence>
<evidence type="ECO:0000313" key="13">
    <source>
        <dbReference type="Ensembl" id="ENSLACP00000011315.2"/>
    </source>
</evidence>
<keyword evidence="5" id="KW-0963">Cytoplasm</keyword>
<evidence type="ECO:0000256" key="10">
    <source>
        <dbReference type="ARBA" id="ARBA00032180"/>
    </source>
</evidence>
<evidence type="ECO:0000256" key="9">
    <source>
        <dbReference type="ARBA" id="ARBA00023273"/>
    </source>
</evidence>
<dbReference type="InParanoid" id="H3ANU4"/>
<dbReference type="CDD" id="cd23767">
    <property type="entry name" value="IQCD"/>
    <property type="match status" value="1"/>
</dbReference>
<dbReference type="FunCoup" id="H3ANU4">
    <property type="interactions" value="74"/>
</dbReference>
<dbReference type="RefSeq" id="XP_064424334.1">
    <property type="nucleotide sequence ID" value="XM_064568264.1"/>
</dbReference>
<evidence type="ECO:0000256" key="1">
    <source>
        <dbReference type="ARBA" id="ARBA00003029"/>
    </source>
</evidence>
<dbReference type="Ensembl" id="ENSLACT00000011401.2">
    <property type="protein sequence ID" value="ENSLACP00000011315.2"/>
    <property type="gene ID" value="ENSLACG00000009954.2"/>
</dbReference>
<evidence type="ECO:0000256" key="6">
    <source>
        <dbReference type="ARBA" id="ARBA00022846"/>
    </source>
</evidence>
<keyword evidence="6" id="KW-0282">Flagellum</keyword>
<dbReference type="Bgee" id="ENSLACG00000009954">
    <property type="expression patterns" value="Expressed in pelvic fin and 2 other cell types or tissues"/>
</dbReference>
<keyword evidence="12" id="KW-0175">Coiled coil</keyword>
<keyword evidence="14" id="KW-1185">Reference proteome</keyword>
<comment type="similarity">
    <text evidence="3">Belongs to the DRC10 family.</text>
</comment>
<dbReference type="KEGG" id="lcm:102358702"/>
<dbReference type="STRING" id="7897.ENSLACP00000011315"/>
<feature type="coiled-coil region" evidence="12">
    <location>
        <begin position="238"/>
        <end position="408"/>
    </location>
</feature>
<evidence type="ECO:0000313" key="14">
    <source>
        <dbReference type="Proteomes" id="UP000008672"/>
    </source>
</evidence>
<dbReference type="GeneTree" id="ENSGT00730000111354"/>
<dbReference type="OMA" id="AKIQKYW"/>
<dbReference type="eggNOG" id="ENOG502QQS9">
    <property type="taxonomic scope" value="Eukaryota"/>
</dbReference>
<dbReference type="Proteomes" id="UP000008672">
    <property type="component" value="Unassembled WGS sequence"/>
</dbReference>
<keyword evidence="8" id="KW-0206">Cytoskeleton</keyword>
<dbReference type="Pfam" id="PF00612">
    <property type="entry name" value="IQ"/>
    <property type="match status" value="1"/>
</dbReference>
<sequence length="450" mass="52211">MATEVVTLTQPLNVNEEVVTLTQPLNVNDANSKPKGGRVSVNRKKVSKVNALQILDPGRKKLTSIETQRIISVLEECIKKVEVVSLLPYAQNNLDRFSVVFGSELTSAIKEHCRLEIQLQIKLNLHKAEGILLTLHREDEGDGSTEEERARKLQLFQHGFISSVKNILRLFQANPAASQALRAEVHARDPLCHKLIQMLSQLRGFLFEKLLTTPVEEKEKMEFLDEITIRDQKNTEVIAALEAEVAAAIAEKDDEILKKNAQIRKLKSTLHQVEKFSEDYIRRTKVDAEKQEQSDKKTSEARCAKLQQEVQQLRTQLNNLITEHREIELNLRKRKYKVETEVENWIQKYDVDMEEKQEEYEQVDAVYTEEKAQLFELEQQFAVLQTEYSQIMEERRITQERRAAAEKEFAMMSRAAIFIQSFWKGYKIRKLLRGRKKKKKGKRKGKKGKK</sequence>
<reference evidence="13" key="2">
    <citation type="submission" date="2025-08" db="UniProtKB">
        <authorList>
            <consortium name="Ensembl"/>
        </authorList>
    </citation>
    <scope>IDENTIFICATION</scope>
</reference>
<comment type="function">
    <text evidence="1">Component of the nexin-dynein regulatory complex (N-DRC), a key regulator of ciliary/flagellar motility which maintains the alignment and integrity of the distal axoneme and regulates microtubule sliding in motile axonemes.</text>
</comment>
<dbReference type="EMBL" id="AFYH01161657">
    <property type="status" value="NOT_ANNOTATED_CDS"/>
    <property type="molecule type" value="Genomic_DNA"/>
</dbReference>
<dbReference type="InterPro" id="IPR042815">
    <property type="entry name" value="DRC10"/>
</dbReference>
<reference evidence="13" key="3">
    <citation type="submission" date="2025-09" db="UniProtKB">
        <authorList>
            <consortium name="Ensembl"/>
        </authorList>
    </citation>
    <scope>IDENTIFICATION</scope>
</reference>
<dbReference type="PANTHER" id="PTHR31598">
    <property type="entry name" value="IQ DOMAIN-CONTAINING PROTEIN D"/>
    <property type="match status" value="1"/>
</dbReference>
<evidence type="ECO:0000256" key="4">
    <source>
        <dbReference type="ARBA" id="ARBA00021752"/>
    </source>
</evidence>
<gene>
    <name evidence="13" type="primary">IQCD</name>
</gene>
<dbReference type="AlphaFoldDB" id="H3ANU4"/>
<proteinExistence type="inferred from homology"/>
<dbReference type="SMART" id="SM00015">
    <property type="entry name" value="IQ"/>
    <property type="match status" value="1"/>
</dbReference>
<evidence type="ECO:0000256" key="2">
    <source>
        <dbReference type="ARBA" id="ARBA00004611"/>
    </source>
</evidence>
<dbReference type="InterPro" id="IPR000048">
    <property type="entry name" value="IQ_motif_EF-hand-BS"/>
</dbReference>
<organism evidence="13 14">
    <name type="scientific">Latimeria chalumnae</name>
    <name type="common">Coelacanth</name>
    <dbReference type="NCBI Taxonomy" id="7897"/>
    <lineage>
        <taxon>Eukaryota</taxon>
        <taxon>Metazoa</taxon>
        <taxon>Chordata</taxon>
        <taxon>Craniata</taxon>
        <taxon>Vertebrata</taxon>
        <taxon>Euteleostomi</taxon>
        <taxon>Coelacanthiformes</taxon>
        <taxon>Coelacanthidae</taxon>
        <taxon>Latimeria</taxon>
    </lineage>
</organism>
<keyword evidence="9" id="KW-0966">Cell projection</keyword>
<evidence type="ECO:0000256" key="12">
    <source>
        <dbReference type="SAM" id="Coils"/>
    </source>
</evidence>
<dbReference type="CTD" id="115811"/>
<evidence type="ECO:0000256" key="11">
    <source>
        <dbReference type="ARBA" id="ARBA00046836"/>
    </source>
</evidence>
<dbReference type="PANTHER" id="PTHR31598:SF1">
    <property type="entry name" value="DYNEIN REGULATORY COMPLEX PROTEIN 10"/>
    <property type="match status" value="1"/>
</dbReference>
<comment type="subcellular location">
    <subcellularLocation>
        <location evidence="2">Cytoplasm</location>
        <location evidence="2">Cytoskeleton</location>
        <location evidence="2">Flagellum axoneme</location>
    </subcellularLocation>
</comment>
<evidence type="ECO:0000256" key="5">
    <source>
        <dbReference type="ARBA" id="ARBA00022490"/>
    </source>
</evidence>
<accession>H3ANU4</accession>
<comment type="subunit">
    <text evidence="11">Component of the nexin-dynein regulatory complex (N-DRC). Interacts with CFAP52.</text>
</comment>